<protein>
    <recommendedName>
        <fullName evidence="3">Flagellar protein FlgN</fullName>
    </recommendedName>
</protein>
<sequence>MKQYKDIPILKIAKDAIDREVEDLRHKIISKMDSLGISAEQKASLRSNLLNLCSHSFHIGRSQNLMETLEIKTLLMEEGAKETLALHQEKISDIYGALSPLVIDLVEKADEQQEFWALVLNLMTKANIQGRYHNAMDLQEPNDDSSFFNILGRGF</sequence>
<evidence type="ECO:0008006" key="3">
    <source>
        <dbReference type="Google" id="ProtNLM"/>
    </source>
</evidence>
<gene>
    <name evidence="1" type="ORF">ACFSCX_15695</name>
</gene>
<comment type="caution">
    <text evidence="1">The sequence shown here is derived from an EMBL/GenBank/DDBJ whole genome shotgun (WGS) entry which is preliminary data.</text>
</comment>
<dbReference type="Proteomes" id="UP001597214">
    <property type="component" value="Unassembled WGS sequence"/>
</dbReference>
<accession>A0ABW4LV20</accession>
<evidence type="ECO:0000313" key="1">
    <source>
        <dbReference type="EMBL" id="MFD1737980.1"/>
    </source>
</evidence>
<dbReference type="EMBL" id="JBHUEM010000028">
    <property type="protein sequence ID" value="MFD1737980.1"/>
    <property type="molecule type" value="Genomic_DNA"/>
</dbReference>
<reference evidence="2" key="1">
    <citation type="journal article" date="2019" name="Int. J. Syst. Evol. Microbiol.">
        <title>The Global Catalogue of Microorganisms (GCM) 10K type strain sequencing project: providing services to taxonomists for standard genome sequencing and annotation.</title>
        <authorList>
            <consortium name="The Broad Institute Genomics Platform"/>
            <consortium name="The Broad Institute Genome Sequencing Center for Infectious Disease"/>
            <person name="Wu L."/>
            <person name="Ma J."/>
        </authorList>
    </citation>
    <scope>NUCLEOTIDE SEQUENCE [LARGE SCALE GENOMIC DNA]</scope>
    <source>
        <strain evidence="2">CCUG 49339</strain>
    </source>
</reference>
<name>A0ABW4LV20_9BACI</name>
<proteinExistence type="predicted"/>
<dbReference type="RefSeq" id="WP_377929199.1">
    <property type="nucleotide sequence ID" value="NZ_JBHUEM010000028.1"/>
</dbReference>
<keyword evidence="2" id="KW-1185">Reference proteome</keyword>
<organism evidence="1 2">
    <name type="scientific">Bacillus salitolerans</name>
    <dbReference type="NCBI Taxonomy" id="1437434"/>
    <lineage>
        <taxon>Bacteria</taxon>
        <taxon>Bacillati</taxon>
        <taxon>Bacillota</taxon>
        <taxon>Bacilli</taxon>
        <taxon>Bacillales</taxon>
        <taxon>Bacillaceae</taxon>
        <taxon>Bacillus</taxon>
    </lineage>
</organism>
<evidence type="ECO:0000313" key="2">
    <source>
        <dbReference type="Proteomes" id="UP001597214"/>
    </source>
</evidence>